<dbReference type="InterPro" id="IPR029044">
    <property type="entry name" value="Nucleotide-diphossugar_trans"/>
</dbReference>
<dbReference type="EMBL" id="CP002543">
    <property type="protein sequence ID" value="ADY73926.1"/>
    <property type="molecule type" value="Genomic_DNA"/>
</dbReference>
<dbReference type="Gene3D" id="3.90.550.10">
    <property type="entry name" value="Spore Coat Polysaccharide Biosynthesis Protein SpsA, Chain A"/>
    <property type="match status" value="1"/>
</dbReference>
<dbReference type="GO" id="GO:0016740">
    <property type="term" value="F:transferase activity"/>
    <property type="evidence" value="ECO:0007669"/>
    <property type="project" value="UniProtKB-KW"/>
</dbReference>
<proteinExistence type="predicted"/>
<dbReference type="SUPFAM" id="SSF48452">
    <property type="entry name" value="TPR-like"/>
    <property type="match status" value="1"/>
</dbReference>
<dbReference type="InterPro" id="IPR011990">
    <property type="entry name" value="TPR-like_helical_dom_sf"/>
</dbReference>
<dbReference type="HOGENOM" id="CLU_681248_0_0_0"/>
<organism evidence="3 4">
    <name type="scientific">Desulfurobacterium thermolithotrophum (strain DSM 11699 / BSA)</name>
    <dbReference type="NCBI Taxonomy" id="868864"/>
    <lineage>
        <taxon>Bacteria</taxon>
        <taxon>Pseudomonadati</taxon>
        <taxon>Aquificota</taxon>
        <taxon>Aquificia</taxon>
        <taxon>Desulfurobacteriales</taxon>
        <taxon>Desulfurobacteriaceae</taxon>
        <taxon>Desulfurobacterium</taxon>
    </lineage>
</organism>
<protein>
    <submittedName>
        <fullName evidence="3">Glycosyl transferase family 2</fullName>
    </submittedName>
</protein>
<evidence type="ECO:0000259" key="2">
    <source>
        <dbReference type="Pfam" id="PF00535"/>
    </source>
</evidence>
<dbReference type="STRING" id="868864.Dester_1291"/>
<dbReference type="Proteomes" id="UP000007102">
    <property type="component" value="Chromosome"/>
</dbReference>
<accession>F0S148</accession>
<dbReference type="eggNOG" id="COG0457">
    <property type="taxonomic scope" value="Bacteria"/>
</dbReference>
<keyword evidence="3" id="KW-0808">Transferase</keyword>
<dbReference type="SUPFAM" id="SSF53448">
    <property type="entry name" value="Nucleotide-diphospho-sugar transferases"/>
    <property type="match status" value="1"/>
</dbReference>
<dbReference type="OrthoDB" id="10256at2"/>
<name>F0S148_DESTD</name>
<dbReference type="InterPro" id="IPR001173">
    <property type="entry name" value="Glyco_trans_2-like"/>
</dbReference>
<evidence type="ECO:0000313" key="4">
    <source>
        <dbReference type="Proteomes" id="UP000007102"/>
    </source>
</evidence>
<dbReference type="Gene3D" id="1.25.40.10">
    <property type="entry name" value="Tetratricopeptide repeat domain"/>
    <property type="match status" value="1"/>
</dbReference>
<keyword evidence="4" id="KW-1185">Reference proteome</keyword>
<reference evidence="3 4" key="1">
    <citation type="journal article" date="2011" name="Stand. Genomic Sci.">
        <title>Complete genome sequence of the thermophilic sulfur-reducer Desulfurobacterium thermolithotrophum type strain (BSA(T)) from a deep-sea hydrothermal vent.</title>
        <authorList>
            <person name="Goker M."/>
            <person name="Daligault H."/>
            <person name="Mwirichia R."/>
            <person name="Lapidus A."/>
            <person name="Lucas S."/>
            <person name="Deshpande S."/>
            <person name="Pagani I."/>
            <person name="Tapia R."/>
            <person name="Cheng J.F."/>
            <person name="Goodwin L."/>
            <person name="Pitluck S."/>
            <person name="Liolios K."/>
            <person name="Ivanova N."/>
            <person name="Mavromatis K."/>
            <person name="Mikhailova N."/>
            <person name="Pati A."/>
            <person name="Chen A."/>
            <person name="Palaniappan K."/>
            <person name="Han C."/>
            <person name="Land M."/>
            <person name="Hauser L."/>
            <person name="Pan C."/>
            <person name="Brambilla E.M."/>
            <person name="Rohde M."/>
            <person name="Spring S."/>
            <person name="Sikorski J."/>
            <person name="Wirth R."/>
            <person name="Detter J.C."/>
            <person name="Woyke T."/>
            <person name="Bristow J."/>
            <person name="Eisen J.A."/>
            <person name="Markowitz V."/>
            <person name="Hugenholtz P."/>
            <person name="Kyrpides N.C."/>
            <person name="Klenk H.P."/>
        </authorList>
    </citation>
    <scope>NUCLEOTIDE SEQUENCE [LARGE SCALE GENOMIC DNA]</scope>
    <source>
        <strain evidence="4">DSM 11699 / BSA</strain>
    </source>
</reference>
<dbReference type="InParanoid" id="F0S148"/>
<evidence type="ECO:0000313" key="3">
    <source>
        <dbReference type="EMBL" id="ADY73926.1"/>
    </source>
</evidence>
<feature type="repeat" description="TPR" evidence="1">
    <location>
        <begin position="350"/>
        <end position="383"/>
    </location>
</feature>
<sequence>MEEKVSVLVVTNKEFNGDLLDSLEENKEYIKEIIFSGKETEIPHEFKELSVPVKFLNIESNNKAILRNKLAETASSEFLLFLNSGCSLEDSTIEELLEEMEETNADIVYPNLIIQFSGEESIKNYHDLYGKEVDLVKSLSAEEFLPEWGILVKKSSLIFLNYFNENFADYEFYEFIYRNLRKLKLRLSEFSYVNQTIYDSFIDTSYRSYVVRELILKNFDWKTEIFPFLSWDEKPEIAEATALTIVGERLVHYYDYFNATDYYRRALLTFHNQETLRQLVKTYIDMGLFDEARKLITDLQGVSKKDQEEMTFYIDKISSLIEELEKAVEEGKLVEVITAIQEVTNFYSGAPIYNILGVIKWIQKEFDEAYKFFYKAVTMNPLSKDYLYNLIGMAKETGREKEVKGLIERLVNSLNN</sequence>
<dbReference type="AlphaFoldDB" id="F0S148"/>
<dbReference type="InterPro" id="IPR019734">
    <property type="entry name" value="TPR_rpt"/>
</dbReference>
<dbReference type="Pfam" id="PF00535">
    <property type="entry name" value="Glycos_transf_2"/>
    <property type="match status" value="1"/>
</dbReference>
<dbReference type="KEGG" id="dte:Dester_1291"/>
<reference evidence="4" key="2">
    <citation type="submission" date="2011-02" db="EMBL/GenBank/DDBJ databases">
        <title>The complete genome of Desulfurobacterium thermolithotrophum DSM 11699.</title>
        <authorList>
            <consortium name="US DOE Joint Genome Institute (JGI-PGF)"/>
            <person name="Lucas S."/>
            <person name="Copeland A."/>
            <person name="Lapidus A."/>
            <person name="Bruce D."/>
            <person name="Goodwin L."/>
            <person name="Pitluck S."/>
            <person name="Kyrpides N."/>
            <person name="Mavromatis K."/>
            <person name="Pagani I."/>
            <person name="Ivanova N."/>
            <person name="Mikhailova N."/>
            <person name="Daligault H."/>
            <person name="Detter J.C."/>
            <person name="Tapia R."/>
            <person name="Han C."/>
            <person name="Land M."/>
            <person name="Hauser L."/>
            <person name="Markowitz V."/>
            <person name="Cheng J.-F."/>
            <person name="Hugenholtz P."/>
            <person name="Woyke T."/>
            <person name="Wu D."/>
            <person name="Spring S."/>
            <person name="Brambilla E."/>
            <person name="Klenk H.-P."/>
            <person name="Eisen J.A."/>
        </authorList>
    </citation>
    <scope>NUCLEOTIDE SEQUENCE [LARGE SCALE GENOMIC DNA]</scope>
    <source>
        <strain evidence="4">DSM 11699 / BSA</strain>
    </source>
</reference>
<dbReference type="PROSITE" id="PS50005">
    <property type="entry name" value="TPR"/>
    <property type="match status" value="1"/>
</dbReference>
<feature type="domain" description="Glycosyltransferase 2-like" evidence="2">
    <location>
        <begin position="19"/>
        <end position="126"/>
    </location>
</feature>
<dbReference type="RefSeq" id="WP_013638876.1">
    <property type="nucleotide sequence ID" value="NC_015185.1"/>
</dbReference>
<keyword evidence="1" id="KW-0802">TPR repeat</keyword>
<evidence type="ECO:0000256" key="1">
    <source>
        <dbReference type="PROSITE-ProRule" id="PRU00339"/>
    </source>
</evidence>
<gene>
    <name evidence="3" type="ordered locus">Dester_1291</name>
</gene>